<dbReference type="PANTHER" id="PTHR43792">
    <property type="entry name" value="GNAT FAMILY, PUTATIVE (AFU_ORTHOLOGUE AFUA_3G00765)-RELATED-RELATED"/>
    <property type="match status" value="1"/>
</dbReference>
<keyword evidence="2" id="KW-0808">Transferase</keyword>
<dbReference type="InterPro" id="IPR016181">
    <property type="entry name" value="Acyl_CoA_acyltransferase"/>
</dbReference>
<accession>A0A222FHI9</accession>
<dbReference type="RefSeq" id="WP_094059717.1">
    <property type="nucleotide sequence ID" value="NZ_CP022530.1"/>
</dbReference>
<dbReference type="InterPro" id="IPR051531">
    <property type="entry name" value="N-acetyltransferase"/>
</dbReference>
<proteinExistence type="predicted"/>
<dbReference type="Proteomes" id="UP000202440">
    <property type="component" value="Chromosome"/>
</dbReference>
<organism evidence="2 3">
    <name type="scientific">Bacterioplanes sanyensis</name>
    <dbReference type="NCBI Taxonomy" id="1249553"/>
    <lineage>
        <taxon>Bacteria</taxon>
        <taxon>Pseudomonadati</taxon>
        <taxon>Pseudomonadota</taxon>
        <taxon>Gammaproteobacteria</taxon>
        <taxon>Oceanospirillales</taxon>
        <taxon>Oceanospirillaceae</taxon>
        <taxon>Bacterioplanes</taxon>
    </lineage>
</organism>
<sequence length="171" mass="19317">MSIICQTERLNIREYQLADAEAILQLFNEDAFINNIGDKQLRTIADAEAYINDKLLASYQHYGFGLYLLEDKHTAKAIGMCGLVIRAELEYPDLGYALLQQYAGQGYAHEACIAVLNWAAQNLALETIQAVTLPTNQRSNQLLQRLGFTHIGRKALYSSDNYLYQIRLEAP</sequence>
<dbReference type="AlphaFoldDB" id="A0A222FHI9"/>
<gene>
    <name evidence="2" type="ORF">CHH28_07490</name>
</gene>
<dbReference type="SUPFAM" id="SSF55729">
    <property type="entry name" value="Acyl-CoA N-acyltransferases (Nat)"/>
    <property type="match status" value="1"/>
</dbReference>
<protein>
    <submittedName>
        <fullName evidence="2">GNAT family N-acetyltransferase</fullName>
    </submittedName>
</protein>
<dbReference type="OrthoDB" id="9798081at2"/>
<keyword evidence="3" id="KW-1185">Reference proteome</keyword>
<dbReference type="KEGG" id="bsan:CHH28_07490"/>
<dbReference type="GO" id="GO:0016747">
    <property type="term" value="F:acyltransferase activity, transferring groups other than amino-acyl groups"/>
    <property type="evidence" value="ECO:0007669"/>
    <property type="project" value="InterPro"/>
</dbReference>
<dbReference type="PANTHER" id="PTHR43792:SF1">
    <property type="entry name" value="N-ACETYLTRANSFERASE DOMAIN-CONTAINING PROTEIN"/>
    <property type="match status" value="1"/>
</dbReference>
<evidence type="ECO:0000259" key="1">
    <source>
        <dbReference type="PROSITE" id="PS51186"/>
    </source>
</evidence>
<dbReference type="Gene3D" id="3.40.630.30">
    <property type="match status" value="1"/>
</dbReference>
<evidence type="ECO:0000313" key="3">
    <source>
        <dbReference type="Proteomes" id="UP000202440"/>
    </source>
</evidence>
<feature type="domain" description="N-acetyltransferase" evidence="1">
    <location>
        <begin position="10"/>
        <end position="169"/>
    </location>
</feature>
<dbReference type="PROSITE" id="PS51186">
    <property type="entry name" value="GNAT"/>
    <property type="match status" value="1"/>
</dbReference>
<dbReference type="EMBL" id="CP022530">
    <property type="protein sequence ID" value="ASP38525.1"/>
    <property type="molecule type" value="Genomic_DNA"/>
</dbReference>
<evidence type="ECO:0000313" key="2">
    <source>
        <dbReference type="EMBL" id="ASP38525.1"/>
    </source>
</evidence>
<reference evidence="2 3" key="1">
    <citation type="submission" date="2017-07" db="EMBL/GenBank/DDBJ databases">
        <title>Annotated genome sequence of Bacterioplanes sanyensis isolated from Red Sea.</title>
        <authorList>
            <person name="Rehman Z.U."/>
        </authorList>
    </citation>
    <scope>NUCLEOTIDE SEQUENCE [LARGE SCALE GENOMIC DNA]</scope>
    <source>
        <strain evidence="2 3">NV9</strain>
    </source>
</reference>
<dbReference type="Pfam" id="PF13302">
    <property type="entry name" value="Acetyltransf_3"/>
    <property type="match status" value="1"/>
</dbReference>
<dbReference type="InterPro" id="IPR000182">
    <property type="entry name" value="GNAT_dom"/>
</dbReference>
<name>A0A222FHI9_9GAMM</name>